<evidence type="ECO:0000313" key="7">
    <source>
        <dbReference type="Proteomes" id="UP001161247"/>
    </source>
</evidence>
<keyword evidence="3 4" id="KW-0408">Iron</keyword>
<dbReference type="InterPro" id="IPR050295">
    <property type="entry name" value="Plant_2OG-oxidoreductases"/>
</dbReference>
<evidence type="ECO:0000256" key="3">
    <source>
        <dbReference type="ARBA" id="ARBA00023004"/>
    </source>
</evidence>
<evidence type="ECO:0000259" key="5">
    <source>
        <dbReference type="PROSITE" id="PS51471"/>
    </source>
</evidence>
<dbReference type="SUPFAM" id="SSF51197">
    <property type="entry name" value="Clavaminate synthase-like"/>
    <property type="match status" value="1"/>
</dbReference>
<dbReference type="InterPro" id="IPR026992">
    <property type="entry name" value="DIOX_N"/>
</dbReference>
<dbReference type="FunFam" id="2.60.120.330:FF:000079">
    <property type="entry name" value="Protein SRG1"/>
    <property type="match status" value="1"/>
</dbReference>
<evidence type="ECO:0000256" key="2">
    <source>
        <dbReference type="ARBA" id="ARBA00022723"/>
    </source>
</evidence>
<reference evidence="6" key="1">
    <citation type="submission" date="2023-03" db="EMBL/GenBank/DDBJ databases">
        <authorList>
            <person name="Julca I."/>
        </authorList>
    </citation>
    <scope>NUCLEOTIDE SEQUENCE</scope>
</reference>
<dbReference type="AlphaFoldDB" id="A0AAV1CJ97"/>
<dbReference type="Pfam" id="PF03171">
    <property type="entry name" value="2OG-FeII_Oxy"/>
    <property type="match status" value="1"/>
</dbReference>
<dbReference type="Gene3D" id="2.60.120.330">
    <property type="entry name" value="B-lactam Antibiotic, Isopenicillin N Synthase, Chain"/>
    <property type="match status" value="1"/>
</dbReference>
<dbReference type="EMBL" id="OX459119">
    <property type="protein sequence ID" value="CAI9095461.1"/>
    <property type="molecule type" value="Genomic_DNA"/>
</dbReference>
<protein>
    <submittedName>
        <fullName evidence="6">OLC1v1031415C1</fullName>
    </submittedName>
</protein>
<dbReference type="Proteomes" id="UP001161247">
    <property type="component" value="Chromosome 2"/>
</dbReference>
<evidence type="ECO:0000256" key="1">
    <source>
        <dbReference type="ARBA" id="ARBA00008056"/>
    </source>
</evidence>
<sequence>MEETNVIQGIGNIGFTLPVENVQELASKNTTDIPNRYIRPEMWADEVSVDESLQIPVIDMSKLATGNIGYETEMSKLHQACRDWGFFQLSNHGATTEIENMKVATQEFFNLPLEEKMLYAQQPGGLEGYGQAFVMSEDQKLDWCDMLFICPVPESRRNLNFWPNNPTSFRSTVEEYSRELQRICIDLCELMATNLRVEFKELSGMYKEVEQMIRLNYYPPCPQADKVVGFTPHSDGTLLTLLVQVNEVEGLQIRINGKWIPVKPLPGAFIVNVGDSMECKEKGVLLFELLRKKAP</sequence>
<gene>
    <name evidence="6" type="ORF">OLC1_LOCUS6434</name>
</gene>
<keyword evidence="2 4" id="KW-0479">Metal-binding</keyword>
<comment type="similarity">
    <text evidence="1 4">Belongs to the iron/ascorbate-dependent oxidoreductase family.</text>
</comment>
<dbReference type="GO" id="GO:0046872">
    <property type="term" value="F:metal ion binding"/>
    <property type="evidence" value="ECO:0007669"/>
    <property type="project" value="UniProtKB-KW"/>
</dbReference>
<organism evidence="6 7">
    <name type="scientific">Oldenlandia corymbosa var. corymbosa</name>
    <dbReference type="NCBI Taxonomy" id="529605"/>
    <lineage>
        <taxon>Eukaryota</taxon>
        <taxon>Viridiplantae</taxon>
        <taxon>Streptophyta</taxon>
        <taxon>Embryophyta</taxon>
        <taxon>Tracheophyta</taxon>
        <taxon>Spermatophyta</taxon>
        <taxon>Magnoliopsida</taxon>
        <taxon>eudicotyledons</taxon>
        <taxon>Gunneridae</taxon>
        <taxon>Pentapetalae</taxon>
        <taxon>asterids</taxon>
        <taxon>lamiids</taxon>
        <taxon>Gentianales</taxon>
        <taxon>Rubiaceae</taxon>
        <taxon>Rubioideae</taxon>
        <taxon>Spermacoceae</taxon>
        <taxon>Hedyotis-Oldenlandia complex</taxon>
        <taxon>Oldenlandia</taxon>
    </lineage>
</organism>
<dbReference type="GO" id="GO:0009805">
    <property type="term" value="P:coumarin biosynthetic process"/>
    <property type="evidence" value="ECO:0007669"/>
    <property type="project" value="UniProtKB-ARBA"/>
</dbReference>
<dbReference type="InterPro" id="IPR005123">
    <property type="entry name" value="Oxoglu/Fe-dep_dioxygenase_dom"/>
</dbReference>
<keyword evidence="4" id="KW-0560">Oxidoreductase</keyword>
<dbReference type="InterPro" id="IPR027443">
    <property type="entry name" value="IPNS-like_sf"/>
</dbReference>
<dbReference type="PROSITE" id="PS51471">
    <property type="entry name" value="FE2OG_OXY"/>
    <property type="match status" value="1"/>
</dbReference>
<dbReference type="GO" id="GO:0016706">
    <property type="term" value="F:2-oxoglutarate-dependent dioxygenase activity"/>
    <property type="evidence" value="ECO:0007669"/>
    <property type="project" value="UniProtKB-ARBA"/>
</dbReference>
<name>A0AAV1CJ97_OLDCO</name>
<dbReference type="PANTHER" id="PTHR47991">
    <property type="entry name" value="OXOGLUTARATE/IRON-DEPENDENT DIOXYGENASE"/>
    <property type="match status" value="1"/>
</dbReference>
<proteinExistence type="inferred from homology"/>
<dbReference type="Pfam" id="PF14226">
    <property type="entry name" value="DIOX_N"/>
    <property type="match status" value="1"/>
</dbReference>
<evidence type="ECO:0000313" key="6">
    <source>
        <dbReference type="EMBL" id="CAI9095461.1"/>
    </source>
</evidence>
<feature type="domain" description="Fe2OG dioxygenase" evidence="5">
    <location>
        <begin position="208"/>
        <end position="295"/>
    </location>
</feature>
<evidence type="ECO:0000256" key="4">
    <source>
        <dbReference type="RuleBase" id="RU003682"/>
    </source>
</evidence>
<dbReference type="GO" id="GO:0002238">
    <property type="term" value="P:response to molecule of fungal origin"/>
    <property type="evidence" value="ECO:0007669"/>
    <property type="project" value="UniProtKB-ARBA"/>
</dbReference>
<accession>A0AAV1CJ97</accession>
<keyword evidence="7" id="KW-1185">Reference proteome</keyword>
<dbReference type="InterPro" id="IPR044861">
    <property type="entry name" value="IPNS-like_FE2OG_OXY"/>
</dbReference>